<evidence type="ECO:0000256" key="1">
    <source>
        <dbReference type="ARBA" id="ARBA00021948"/>
    </source>
</evidence>
<name>A0A1P8UCQ7_9MICO</name>
<organism evidence="2 3">
    <name type="scientific">Microbacterium aurum</name>
    <dbReference type="NCBI Taxonomy" id="36805"/>
    <lineage>
        <taxon>Bacteria</taxon>
        <taxon>Bacillati</taxon>
        <taxon>Actinomycetota</taxon>
        <taxon>Actinomycetes</taxon>
        <taxon>Micrococcales</taxon>
        <taxon>Microbacteriaceae</taxon>
        <taxon>Microbacterium</taxon>
    </lineage>
</organism>
<dbReference type="SUPFAM" id="SSF142823">
    <property type="entry name" value="ComB-like"/>
    <property type="match status" value="1"/>
</dbReference>
<sequence>MVPAAAGPGAVAAAAYAGGVSTPFDQSRYQIRFEWGVDGLDRLAASDIVVVVDVLRFSTSVTDRIAAGETVALDDAAHAVSLNGAAVAAAAGETDAVVLLGCLRNAAAVAAAVLAEQQRRGARTSVAVIAAGELASREPDAPLRFAVEDLLGAGAIIDALGTLGLDHTSPEAAAAGEAFRGLRGATRHLLTASGSGQELLERDARADVLAAAEVDAAASVPVLRDGTFATYD</sequence>
<dbReference type="InterPro" id="IPR005238">
    <property type="entry name" value="ComB-like"/>
</dbReference>
<dbReference type="GO" id="GO:0050532">
    <property type="term" value="F:2-phosphosulfolactate phosphatase activity"/>
    <property type="evidence" value="ECO:0007669"/>
    <property type="project" value="InterPro"/>
</dbReference>
<dbReference type="GO" id="GO:0000287">
    <property type="term" value="F:magnesium ion binding"/>
    <property type="evidence" value="ECO:0007669"/>
    <property type="project" value="InterPro"/>
</dbReference>
<dbReference type="AlphaFoldDB" id="A0A1P8UCQ7"/>
<accession>A0A1P8UCQ7</accession>
<proteinExistence type="predicted"/>
<evidence type="ECO:0000313" key="2">
    <source>
        <dbReference type="EMBL" id="APZ35921.1"/>
    </source>
</evidence>
<dbReference type="Pfam" id="PF04029">
    <property type="entry name" value="2-ph_phosp"/>
    <property type="match status" value="1"/>
</dbReference>
<dbReference type="Gene3D" id="3.90.1560.10">
    <property type="entry name" value="ComB-like"/>
    <property type="match status" value="1"/>
</dbReference>
<protein>
    <recommendedName>
        <fullName evidence="1">Probable 2-phosphosulfolactate phosphatase</fullName>
    </recommendedName>
</protein>
<keyword evidence="2" id="KW-0378">Hydrolase</keyword>
<keyword evidence="3" id="KW-1185">Reference proteome</keyword>
<evidence type="ECO:0000313" key="3">
    <source>
        <dbReference type="Proteomes" id="UP000187185"/>
    </source>
</evidence>
<dbReference type="KEGG" id="maur:BOH66_14420"/>
<dbReference type="Proteomes" id="UP000187185">
    <property type="component" value="Chromosome"/>
</dbReference>
<dbReference type="InterPro" id="IPR036702">
    <property type="entry name" value="ComB-like_sf"/>
</dbReference>
<reference evidence="2 3" key="1">
    <citation type="submission" date="2016-12" db="EMBL/GenBank/DDBJ databases">
        <title>Complete genome sequence of Microbacterium aurum KACC 15219.</title>
        <authorList>
            <person name="Jung Y."/>
            <person name="Shin J.-H."/>
            <person name="Lee Y.-J."/>
            <person name="Yi H."/>
            <person name="Bahn Y.-S."/>
            <person name="Kim J.F."/>
            <person name="Lee D.-W."/>
        </authorList>
    </citation>
    <scope>NUCLEOTIDE SEQUENCE [LARGE SCALE GENOMIC DNA]</scope>
    <source>
        <strain evidence="2 3">KACC 15219</strain>
    </source>
</reference>
<dbReference type="EMBL" id="CP018762">
    <property type="protein sequence ID" value="APZ35921.1"/>
    <property type="molecule type" value="Genomic_DNA"/>
</dbReference>
<dbReference type="STRING" id="36805.BOH66_14420"/>
<gene>
    <name evidence="2" type="ORF">BOH66_14420</name>
</gene>